<reference evidence="5 6" key="1">
    <citation type="submission" date="2018-10" db="EMBL/GenBank/DDBJ databases">
        <title>Notoacmeibacter sp. M2BS9Y-3-1, whole genome shotgun sequence.</title>
        <authorList>
            <person name="Tuo L."/>
        </authorList>
    </citation>
    <scope>NUCLEOTIDE SEQUENCE [LARGE SCALE GENOMIC DNA]</scope>
    <source>
        <strain evidence="5 6">M2BS9Y-3-1</strain>
    </source>
</reference>
<feature type="transmembrane region" description="Helical" evidence="2">
    <location>
        <begin position="245"/>
        <end position="264"/>
    </location>
</feature>
<dbReference type="EMBL" id="RCWN01000001">
    <property type="protein sequence ID" value="RLQ87955.1"/>
    <property type="molecule type" value="Genomic_DNA"/>
</dbReference>
<feature type="domain" description="Predicted membrane protein YciQ-like C-terminal" evidence="4">
    <location>
        <begin position="454"/>
        <end position="569"/>
    </location>
</feature>
<protein>
    <submittedName>
        <fullName evidence="5">DUF2207 domain-containing protein</fullName>
    </submittedName>
</protein>
<evidence type="ECO:0000313" key="5">
    <source>
        <dbReference type="EMBL" id="RLQ87955.1"/>
    </source>
</evidence>
<evidence type="ECO:0000256" key="1">
    <source>
        <dbReference type="SAM" id="MobiDB-lite"/>
    </source>
</evidence>
<dbReference type="Pfam" id="PF20990">
    <property type="entry name" value="DUF2207_C"/>
    <property type="match status" value="2"/>
</dbReference>
<dbReference type="Pfam" id="PF09972">
    <property type="entry name" value="DUF2207"/>
    <property type="match status" value="1"/>
</dbReference>
<dbReference type="PROSITE" id="PS00430">
    <property type="entry name" value="TONB_DEPENDENT_REC_1"/>
    <property type="match status" value="1"/>
</dbReference>
<dbReference type="InterPro" id="IPR010916">
    <property type="entry name" value="TonB_box_CS"/>
</dbReference>
<feature type="domain" description="DUF2207" evidence="3">
    <location>
        <begin position="33"/>
        <end position="223"/>
    </location>
</feature>
<dbReference type="InterPro" id="IPR018702">
    <property type="entry name" value="DUF2207"/>
</dbReference>
<keyword evidence="2" id="KW-0472">Membrane</keyword>
<keyword evidence="2" id="KW-1133">Transmembrane helix</keyword>
<sequence>MIHPLPLRRSLGGLGFALLLFLHFVPDAFGDERILDYESAIQVAADGRLTVRETITVDAEGDEIRRGIYRDFARYQMSSEGRRQLVAFDILSVTRDGETEDYKLESASGGSRLRIGDPDHFLVPGRHIYQIRYQTDRQVRFFDDHDELLWNVTGTEWAFPIDKARATITLPSGEISNTVVYTGAYGETAQDAVASLMDDSRTASFRTTAPLAAGEGLTVGIAFPKNIVSPPDAYEVGRWFLRDHLGTLILAIGTLLVGAYYFWIWRRVGRDPEKGIMVPRWDPPADLSPALVTYIEERSAQNNRMISAALLSLAIKGLVRLDDVRDDLRIVPTTRLRGQASAALPVGEAVLARSLLPYQEGLTLDKENGQPVREMVKALRRVMVKEHRDTYYRSNAGWTILGIVLSALVLIAAFAAGALPLEILPIGLPLVLGSIIISIFVANSFRSNGAGLPRRIFNVLFAGLFAFGFLSGVVGAAIEILANMTLDWSIVALGALIMVNILFVMIMGAPTPLGRKKMDEIEGLRTYIELAEADRMNLRGAPAMSPSHYESLLPYAVALDLEKPWNTTFRSWLAASAAAGGAYVSHWAPGWYDGPGERIGWTDSMADIGDRMGGAVTSAMPTPSSSSSGFSSGGGFSGGGGGGGGGGGW</sequence>
<keyword evidence="2" id="KW-0812">Transmembrane</keyword>
<accession>A0A3L7JCB5</accession>
<evidence type="ECO:0000313" key="6">
    <source>
        <dbReference type="Proteomes" id="UP000281094"/>
    </source>
</evidence>
<feature type="transmembrane region" description="Helical" evidence="2">
    <location>
        <begin position="457"/>
        <end position="482"/>
    </location>
</feature>
<dbReference type="RefSeq" id="WP_121644918.1">
    <property type="nucleotide sequence ID" value="NZ_RCWN01000001.1"/>
</dbReference>
<keyword evidence="6" id="KW-1185">Reference proteome</keyword>
<evidence type="ECO:0000259" key="4">
    <source>
        <dbReference type="Pfam" id="PF20990"/>
    </source>
</evidence>
<gene>
    <name evidence="5" type="ORF">D8780_06790</name>
</gene>
<evidence type="ECO:0000256" key="2">
    <source>
        <dbReference type="SAM" id="Phobius"/>
    </source>
</evidence>
<dbReference type="Proteomes" id="UP000281094">
    <property type="component" value="Unassembled WGS sequence"/>
</dbReference>
<feature type="transmembrane region" description="Helical" evidence="2">
    <location>
        <begin position="423"/>
        <end position="445"/>
    </location>
</feature>
<feature type="compositionally biased region" description="Gly residues" evidence="1">
    <location>
        <begin position="631"/>
        <end position="649"/>
    </location>
</feature>
<dbReference type="AlphaFoldDB" id="A0A3L7JCB5"/>
<feature type="transmembrane region" description="Helical" evidence="2">
    <location>
        <begin position="488"/>
        <end position="509"/>
    </location>
</feature>
<organism evidence="5 6">
    <name type="scientific">Notoacmeibacter ruber</name>
    <dbReference type="NCBI Taxonomy" id="2670375"/>
    <lineage>
        <taxon>Bacteria</taxon>
        <taxon>Pseudomonadati</taxon>
        <taxon>Pseudomonadota</taxon>
        <taxon>Alphaproteobacteria</taxon>
        <taxon>Hyphomicrobiales</taxon>
        <taxon>Notoacmeibacteraceae</taxon>
        <taxon>Notoacmeibacter</taxon>
    </lineage>
</organism>
<feature type="domain" description="Predicted membrane protein YciQ-like C-terminal" evidence="4">
    <location>
        <begin position="282"/>
        <end position="442"/>
    </location>
</feature>
<comment type="caution">
    <text evidence="5">The sequence shown here is derived from an EMBL/GenBank/DDBJ whole genome shotgun (WGS) entry which is preliminary data.</text>
</comment>
<proteinExistence type="predicted"/>
<dbReference type="InterPro" id="IPR048389">
    <property type="entry name" value="YciQ-like_C"/>
</dbReference>
<name>A0A3L7JCB5_9HYPH</name>
<evidence type="ECO:0000259" key="3">
    <source>
        <dbReference type="Pfam" id="PF09972"/>
    </source>
</evidence>
<feature type="region of interest" description="Disordered" evidence="1">
    <location>
        <begin position="615"/>
        <end position="649"/>
    </location>
</feature>
<feature type="transmembrane region" description="Helical" evidence="2">
    <location>
        <begin position="396"/>
        <end position="417"/>
    </location>
</feature>